<dbReference type="GO" id="GO:0004867">
    <property type="term" value="F:serine-type endopeptidase inhibitor activity"/>
    <property type="evidence" value="ECO:0007669"/>
    <property type="project" value="InterPro"/>
</dbReference>
<sequence>MIGDRRSSLIKVLSLLTTSNATNTKKLLMAPKSGHYRISCNNRYIGRAIHEHNDLTPKPILSSTDDEQFVWLLEKLFNGRYRVVTGLFPQCPTGIDPNDATGVVGFVAEISQALEWELRPVHGSEDTYNIVAPNGAFWVVPRKESTQIQVLNVPEGSVFHFTSVPPPKRTW</sequence>
<comment type="caution">
    <text evidence="1">The sequence shown here is derived from an EMBL/GenBank/DDBJ whole genome shotgun (WGS) entry which is preliminary data.</text>
</comment>
<dbReference type="Proteomes" id="UP001213000">
    <property type="component" value="Unassembled WGS sequence"/>
</dbReference>
<gene>
    <name evidence="1" type="ORF">NP233_g10462</name>
</gene>
<protein>
    <submittedName>
        <fullName evidence="1">Uncharacterized protein</fullName>
    </submittedName>
</protein>
<dbReference type="EMBL" id="JANIEX010001071">
    <property type="protein sequence ID" value="KAJ3561008.1"/>
    <property type="molecule type" value="Genomic_DNA"/>
</dbReference>
<dbReference type="Gene3D" id="2.80.10.50">
    <property type="match status" value="1"/>
</dbReference>
<accession>A0AAD5VIF2</accession>
<name>A0AAD5VIF2_9AGAR</name>
<proteinExistence type="predicted"/>
<organism evidence="1 2">
    <name type="scientific">Leucocoprinus birnbaumii</name>
    <dbReference type="NCBI Taxonomy" id="56174"/>
    <lineage>
        <taxon>Eukaryota</taxon>
        <taxon>Fungi</taxon>
        <taxon>Dikarya</taxon>
        <taxon>Basidiomycota</taxon>
        <taxon>Agaricomycotina</taxon>
        <taxon>Agaricomycetes</taxon>
        <taxon>Agaricomycetidae</taxon>
        <taxon>Agaricales</taxon>
        <taxon>Agaricineae</taxon>
        <taxon>Agaricaceae</taxon>
        <taxon>Leucocoprinus</taxon>
    </lineage>
</organism>
<evidence type="ECO:0000313" key="2">
    <source>
        <dbReference type="Proteomes" id="UP001213000"/>
    </source>
</evidence>
<reference evidence="1" key="1">
    <citation type="submission" date="2022-07" db="EMBL/GenBank/DDBJ databases">
        <title>Genome Sequence of Leucocoprinus birnbaumii.</title>
        <authorList>
            <person name="Buettner E."/>
        </authorList>
    </citation>
    <scope>NUCLEOTIDE SEQUENCE</scope>
    <source>
        <strain evidence="1">VT141</strain>
    </source>
</reference>
<dbReference type="AlphaFoldDB" id="A0AAD5VIF2"/>
<keyword evidence="2" id="KW-1185">Reference proteome</keyword>
<dbReference type="Pfam" id="PF16850">
    <property type="entry name" value="Inhibitor_I66"/>
    <property type="match status" value="1"/>
</dbReference>
<dbReference type="InterPro" id="IPR031755">
    <property type="entry name" value="Inhibitor_I66"/>
</dbReference>
<evidence type="ECO:0000313" key="1">
    <source>
        <dbReference type="EMBL" id="KAJ3561008.1"/>
    </source>
</evidence>